<gene>
    <name evidence="1" type="ORF">MGWOODY_Tha2756</name>
</gene>
<accession>A0A161KCF1</accession>
<reference evidence="1" key="1">
    <citation type="submission" date="2015-10" db="EMBL/GenBank/DDBJ databases">
        <authorList>
            <person name="Gilbert D.G."/>
        </authorList>
    </citation>
    <scope>NUCLEOTIDE SEQUENCE</scope>
</reference>
<dbReference type="EMBL" id="CZQC01000072">
    <property type="protein sequence ID" value="CUS42882.1"/>
    <property type="molecule type" value="Genomic_DNA"/>
</dbReference>
<evidence type="ECO:0000313" key="1">
    <source>
        <dbReference type="EMBL" id="CUS42882.1"/>
    </source>
</evidence>
<name>A0A161KCF1_9ZZZZ</name>
<dbReference type="InterPro" id="IPR038404">
    <property type="entry name" value="TRAP_DctP_sf"/>
</dbReference>
<dbReference type="Gene3D" id="3.40.190.170">
    <property type="entry name" value="Bacterial extracellular solute-binding protein, family 7"/>
    <property type="match status" value="1"/>
</dbReference>
<proteinExistence type="predicted"/>
<dbReference type="Pfam" id="PF19582">
    <property type="entry name" value="AdeT1_2"/>
    <property type="match status" value="1"/>
</dbReference>
<organism evidence="1">
    <name type="scientific">hydrothermal vent metagenome</name>
    <dbReference type="NCBI Taxonomy" id="652676"/>
    <lineage>
        <taxon>unclassified sequences</taxon>
        <taxon>metagenomes</taxon>
        <taxon>ecological metagenomes</taxon>
    </lineage>
</organism>
<protein>
    <recommendedName>
        <fullName evidence="2">AdeT</fullName>
    </recommendedName>
</protein>
<sequence>MRKLLCVAALAASQLTFAAADERKFCIYDPLGANGNLYGLMKEYREFAIQQNVNIHLRAYTDEKIASDDFKAEQCDAVMLTGARARPYSKFASTIEAIGAVPTTSVMRNLVNTISQPGAAKYMVTGDRYEVGGVIPAGPIYLFVRDRSVDTVEEMSGKRIATLEYDEPSVKMVNHIGASIVPSNSANFSGKFNNGSVDIAYAPAIAYSPLEMYKGIGTKGGILRYNLAYLDFQVLLHKERFPEGFGQKSRLYVAGLFDKANAFVTQDTAGIPETTWIDLPKADVEKYNEMLRQVRITLRDEGVYDATMLTLLRKLRCRENPAEGECVENLE</sequence>
<evidence type="ECO:0008006" key="2">
    <source>
        <dbReference type="Google" id="ProtNLM"/>
    </source>
</evidence>
<dbReference type="InterPro" id="IPR045758">
    <property type="entry name" value="AdeT1/2"/>
</dbReference>
<dbReference type="AlphaFoldDB" id="A0A161KCF1"/>